<organism evidence="1 2">
    <name type="scientific">Nonomuraea spiralis</name>
    <dbReference type="NCBI Taxonomy" id="46182"/>
    <lineage>
        <taxon>Bacteria</taxon>
        <taxon>Bacillati</taxon>
        <taxon>Actinomycetota</taxon>
        <taxon>Actinomycetes</taxon>
        <taxon>Streptosporangiales</taxon>
        <taxon>Streptosporangiaceae</taxon>
        <taxon>Nonomuraea</taxon>
    </lineage>
</organism>
<evidence type="ECO:0008006" key="3">
    <source>
        <dbReference type="Google" id="ProtNLM"/>
    </source>
</evidence>
<gene>
    <name evidence="1" type="ORF">ACFFV7_41995</name>
</gene>
<evidence type="ECO:0000313" key="2">
    <source>
        <dbReference type="Proteomes" id="UP001589647"/>
    </source>
</evidence>
<dbReference type="Proteomes" id="UP001589647">
    <property type="component" value="Unassembled WGS sequence"/>
</dbReference>
<sequence length="234" mass="25189">MRSSYLAWDEAVDLFERRGLPKETYQNLYEEEYILVPGPAAVTGELPLDEHGRTPWREDTPEAATGYIIDGDLVVDGNVTDVDDGSAALIVLGNLRTRNIYLAGDAKLIVHGHVTSETFVGDWTDKLVMIHGDLRTTVSIFWREFCPDLVAGTLHGRILAPAYLDLSDVPVGALADPSPLAPLGELLVPELLISGAPGPDDLAEIGIRGDALRDRLLSGLPLTNAASAPDADRA</sequence>
<protein>
    <recommendedName>
        <fullName evidence="3">Polymer-forming cytoskeletal protein</fullName>
    </recommendedName>
</protein>
<reference evidence="1 2" key="1">
    <citation type="submission" date="2024-09" db="EMBL/GenBank/DDBJ databases">
        <authorList>
            <person name="Sun Q."/>
            <person name="Mori K."/>
        </authorList>
    </citation>
    <scope>NUCLEOTIDE SEQUENCE [LARGE SCALE GENOMIC DNA]</scope>
    <source>
        <strain evidence="1 2">CCM 3426</strain>
    </source>
</reference>
<name>A0ABV5IV82_9ACTN</name>
<keyword evidence="2" id="KW-1185">Reference proteome</keyword>
<comment type="caution">
    <text evidence="1">The sequence shown here is derived from an EMBL/GenBank/DDBJ whole genome shotgun (WGS) entry which is preliminary data.</text>
</comment>
<evidence type="ECO:0000313" key="1">
    <source>
        <dbReference type="EMBL" id="MFB9207815.1"/>
    </source>
</evidence>
<proteinExistence type="predicted"/>
<dbReference type="EMBL" id="JBHMEI010000066">
    <property type="protein sequence ID" value="MFB9207815.1"/>
    <property type="molecule type" value="Genomic_DNA"/>
</dbReference>
<accession>A0ABV5IV82</accession>
<dbReference type="RefSeq" id="WP_189652669.1">
    <property type="nucleotide sequence ID" value="NZ_BMRC01000030.1"/>
</dbReference>